<accession>A0A377NFP8</accession>
<sequence>MNNTERGTQTFIPVFDGHNDVLLQLWEQHRQNPEQAFLQGPASGQMDLPRCQQAGFAGWPVRPRGCHPPVLMQQACRIRKLTRVFCWKVLKNILIFPRRRRLNRPATPLSP</sequence>
<dbReference type="AlphaFoldDB" id="A0A377NFP8"/>
<gene>
    <name evidence="1" type="ORF">NCTC12157_02509</name>
</gene>
<protein>
    <recommendedName>
        <fullName evidence="3">Membrane dipeptidase (Peptidase family M19)</fullName>
    </recommendedName>
</protein>
<reference evidence="1 2" key="1">
    <citation type="submission" date="2018-06" db="EMBL/GenBank/DDBJ databases">
        <authorList>
            <consortium name="Pathogen Informatics"/>
            <person name="Doyle S."/>
        </authorList>
    </citation>
    <scope>NUCLEOTIDE SEQUENCE [LARGE SCALE GENOMIC DNA]</scope>
    <source>
        <strain evidence="1 2">NCTC12157</strain>
    </source>
</reference>
<evidence type="ECO:0000313" key="2">
    <source>
        <dbReference type="Proteomes" id="UP000254304"/>
    </source>
</evidence>
<evidence type="ECO:0000313" key="1">
    <source>
        <dbReference type="EMBL" id="STQ44786.1"/>
    </source>
</evidence>
<organism evidence="1 2">
    <name type="scientific">Ewingella americana</name>
    <dbReference type="NCBI Taxonomy" id="41202"/>
    <lineage>
        <taxon>Bacteria</taxon>
        <taxon>Pseudomonadati</taxon>
        <taxon>Pseudomonadota</taxon>
        <taxon>Gammaproteobacteria</taxon>
        <taxon>Enterobacterales</taxon>
        <taxon>Yersiniaceae</taxon>
        <taxon>Ewingella</taxon>
    </lineage>
</organism>
<name>A0A377NFP8_9GAMM</name>
<proteinExistence type="predicted"/>
<evidence type="ECO:0008006" key="3">
    <source>
        <dbReference type="Google" id="ProtNLM"/>
    </source>
</evidence>
<dbReference type="Gene3D" id="3.20.20.140">
    <property type="entry name" value="Metal-dependent hydrolases"/>
    <property type="match status" value="1"/>
</dbReference>
<dbReference type="EMBL" id="UGGO01000001">
    <property type="protein sequence ID" value="STQ44786.1"/>
    <property type="molecule type" value="Genomic_DNA"/>
</dbReference>
<dbReference type="Proteomes" id="UP000254304">
    <property type="component" value="Unassembled WGS sequence"/>
</dbReference>